<dbReference type="AlphaFoldDB" id="A0A9X9PZI6"/>
<sequence length="82" mass="8615">FLNPAVDRSYPLLPGLRHPGGHRGRPLGRQPVPGHRAGCCGHHHGLLLLLPGGQELQDHGVLQEHGAPGEGGSEGGGWEQEV</sequence>
<comment type="caution">
    <text evidence="2">The sequence shown here is derived from an EMBL/GenBank/DDBJ whole genome shotgun (WGS) entry which is preliminary data.</text>
</comment>
<evidence type="ECO:0000256" key="1">
    <source>
        <dbReference type="SAM" id="MobiDB-lite"/>
    </source>
</evidence>
<dbReference type="EMBL" id="CYRY02011898">
    <property type="protein sequence ID" value="VCW79381.1"/>
    <property type="molecule type" value="Genomic_DNA"/>
</dbReference>
<keyword evidence="3" id="KW-1185">Reference proteome</keyword>
<evidence type="ECO:0000313" key="2">
    <source>
        <dbReference type="EMBL" id="VCW79381.1"/>
    </source>
</evidence>
<feature type="region of interest" description="Disordered" evidence="1">
    <location>
        <begin position="1"/>
        <end position="36"/>
    </location>
</feature>
<feature type="compositionally biased region" description="Gly residues" evidence="1">
    <location>
        <begin position="68"/>
        <end position="82"/>
    </location>
</feature>
<feature type="non-terminal residue" evidence="2">
    <location>
        <position position="1"/>
    </location>
</feature>
<protein>
    <submittedName>
        <fullName evidence="2">Uncharacterized protein</fullName>
    </submittedName>
</protein>
<dbReference type="Proteomes" id="UP000269945">
    <property type="component" value="Unassembled WGS sequence"/>
</dbReference>
<feature type="non-terminal residue" evidence="2">
    <location>
        <position position="82"/>
    </location>
</feature>
<organism evidence="2 3">
    <name type="scientific">Gulo gulo</name>
    <name type="common">Wolverine</name>
    <name type="synonym">Gluton</name>
    <dbReference type="NCBI Taxonomy" id="48420"/>
    <lineage>
        <taxon>Eukaryota</taxon>
        <taxon>Metazoa</taxon>
        <taxon>Chordata</taxon>
        <taxon>Craniata</taxon>
        <taxon>Vertebrata</taxon>
        <taxon>Euteleostomi</taxon>
        <taxon>Mammalia</taxon>
        <taxon>Eutheria</taxon>
        <taxon>Laurasiatheria</taxon>
        <taxon>Carnivora</taxon>
        <taxon>Caniformia</taxon>
        <taxon>Musteloidea</taxon>
        <taxon>Mustelidae</taxon>
        <taxon>Guloninae</taxon>
        <taxon>Gulo</taxon>
    </lineage>
</organism>
<proteinExistence type="predicted"/>
<name>A0A9X9PZI6_GULGU</name>
<reference evidence="2 3" key="1">
    <citation type="submission" date="2018-10" db="EMBL/GenBank/DDBJ databases">
        <authorList>
            <person name="Ekblom R."/>
            <person name="Jareborg N."/>
        </authorList>
    </citation>
    <scope>NUCLEOTIDE SEQUENCE [LARGE SCALE GENOMIC DNA]</scope>
    <source>
        <tissue evidence="2">Muscle</tissue>
    </source>
</reference>
<evidence type="ECO:0000313" key="3">
    <source>
        <dbReference type="Proteomes" id="UP000269945"/>
    </source>
</evidence>
<accession>A0A9X9PZI6</accession>
<gene>
    <name evidence="2" type="ORF">BN2614_LOCUS10</name>
</gene>
<feature type="region of interest" description="Disordered" evidence="1">
    <location>
        <begin position="57"/>
        <end position="82"/>
    </location>
</feature>